<dbReference type="InterPro" id="IPR041092">
    <property type="entry name" value="PBECR1"/>
</dbReference>
<accession>A0ABY5HTS2</accession>
<feature type="domain" description="Phage-Barnase-EndoU-ColicinE5/D-RelE-like nuclease" evidence="3">
    <location>
        <begin position="290"/>
        <end position="378"/>
    </location>
</feature>
<reference evidence="4" key="1">
    <citation type="submission" date="2019-04" db="EMBL/GenBank/DDBJ databases">
        <title>Whole genome sequencing of oral phylogroup 2 treponemes.</title>
        <authorList>
            <person name="Chan Y."/>
            <person name="Zeng H.H."/>
            <person name="Yu X.L."/>
            <person name="Leung W.K."/>
            <person name="Watt R.M."/>
        </authorList>
    </citation>
    <scope>NUCLEOTIDE SEQUENCE</scope>
    <source>
        <strain evidence="4">OMZ 847</strain>
    </source>
</reference>
<evidence type="ECO:0000313" key="5">
    <source>
        <dbReference type="Proteomes" id="UP001059401"/>
    </source>
</evidence>
<keyword evidence="1" id="KW-0175">Coiled coil</keyword>
<feature type="coiled-coil region" evidence="1">
    <location>
        <begin position="651"/>
        <end position="703"/>
    </location>
</feature>
<feature type="compositionally biased region" description="Polar residues" evidence="2">
    <location>
        <begin position="398"/>
        <end position="415"/>
    </location>
</feature>
<sequence length="753" mass="87554">MTLLIKSTPENRKLVFNAIKAKILKHLEELEKEETSEIKKTFSELTGLLIKGGRGLPVGTIREWKGKKFIKVAPGKWRPKYDSETRGAKLAISVLKKKIELCEDEREMMRLVLENRDRFSDKNGNPLPFVQQLSDFISQTQEKKTGKADNDDSRFTDSELKERIRNGKKIIADFFKESWNDENYIKMGRDRLMDIWAAAEAERYEFVNTKTDMFKKLPASEKKKAKEFNDKLKHEFKAEAAKIFEEYKKKDKLVNSGSNDGEESPDDFKGKTSEAISFLLKHKEGEAKNALYHKDIGYIDIVYGKEGTAKSGGYGLAKIAKFHPEVLDNLQEIISSMMIVGKTKNRIQLESKKHKASIRLEWNGESKKWLLTAFEKESDVSDSRTDIAGTDNSRKNDTATPTNIASISVPQSGEKSSNKTDKNAATNDYVGKINALIDKGNAVLEKYDDDIKDVKNWSKEELIDYITTQYAGFISNELKFTHSPAQIYERIENYKKKYLNMDKADILFDYFEIIGDKQVQEGLQELKEDLKGIEQAKTPEDFENFESIIQYLKSNDWFDHTLDYQDNTNLTSHSEHRPLEEVGEENLEVTIHKNKNVEKLIEKLPKSYREKIQQFIDKFAGRTYIFCMESWTKIWKEEMEEHNKERYKKVISNRNKRIRSYQAELTDLKERLKKTPDRFYNKKGDLKKEIEEKENYLNEMVRKNKITEKLLSGKNSAPLSKSIVWLQNYLSKSEQKEESAIEALRKRLEKEGR</sequence>
<dbReference type="EMBL" id="CP038802">
    <property type="protein sequence ID" value="UTY27643.1"/>
    <property type="molecule type" value="Genomic_DNA"/>
</dbReference>
<dbReference type="RefSeq" id="WP_255805666.1">
    <property type="nucleotide sequence ID" value="NZ_CP038802.1"/>
</dbReference>
<evidence type="ECO:0000313" key="4">
    <source>
        <dbReference type="EMBL" id="UTY27643.1"/>
    </source>
</evidence>
<name>A0ABY5HTS2_9SPIR</name>
<proteinExistence type="predicted"/>
<gene>
    <name evidence="4" type="ORF">E4N76_00570</name>
</gene>
<feature type="region of interest" description="Disordered" evidence="2">
    <location>
        <begin position="382"/>
        <end position="424"/>
    </location>
</feature>
<evidence type="ECO:0000256" key="1">
    <source>
        <dbReference type="SAM" id="Coils"/>
    </source>
</evidence>
<dbReference type="Pfam" id="PF18809">
    <property type="entry name" value="PBECR1"/>
    <property type="match status" value="1"/>
</dbReference>
<organism evidence="4 5">
    <name type="scientific">Treponema putidum</name>
    <dbReference type="NCBI Taxonomy" id="221027"/>
    <lineage>
        <taxon>Bacteria</taxon>
        <taxon>Pseudomonadati</taxon>
        <taxon>Spirochaetota</taxon>
        <taxon>Spirochaetia</taxon>
        <taxon>Spirochaetales</taxon>
        <taxon>Treponemataceae</taxon>
        <taxon>Treponema</taxon>
    </lineage>
</organism>
<protein>
    <recommendedName>
        <fullName evidence="3">Phage-Barnase-EndoU-ColicinE5/D-RelE-like nuclease domain-containing protein</fullName>
    </recommendedName>
</protein>
<dbReference type="Proteomes" id="UP001059401">
    <property type="component" value="Chromosome"/>
</dbReference>
<evidence type="ECO:0000259" key="3">
    <source>
        <dbReference type="Pfam" id="PF18809"/>
    </source>
</evidence>
<evidence type="ECO:0000256" key="2">
    <source>
        <dbReference type="SAM" id="MobiDB-lite"/>
    </source>
</evidence>
<keyword evidence="5" id="KW-1185">Reference proteome</keyword>